<organism evidence="3 4">
    <name type="scientific">Thermodesulfovibrio aggregans</name>
    <dbReference type="NCBI Taxonomy" id="86166"/>
    <lineage>
        <taxon>Bacteria</taxon>
        <taxon>Pseudomonadati</taxon>
        <taxon>Nitrospirota</taxon>
        <taxon>Thermodesulfovibrionia</taxon>
        <taxon>Thermodesulfovibrionales</taxon>
        <taxon>Thermodesulfovibrionaceae</taxon>
        <taxon>Thermodesulfovibrio</taxon>
    </lineage>
</organism>
<comment type="caution">
    <text evidence="3">The sequence shown here is derived from an EMBL/GenBank/DDBJ whole genome shotgun (WGS) entry which is preliminary data.</text>
</comment>
<dbReference type="RefSeq" id="WP_059176118.1">
    <property type="nucleotide sequence ID" value="NZ_BCNO01000001.1"/>
</dbReference>
<dbReference type="PANTHER" id="PTHR36194">
    <property type="entry name" value="S-LAYER-LIKE PROTEIN"/>
    <property type="match status" value="1"/>
</dbReference>
<accession>A0A0U9HUY5</accession>
<keyword evidence="1" id="KW-0732">Signal</keyword>
<dbReference type="PANTHER" id="PTHR36194:SF1">
    <property type="entry name" value="S-LAYER-LIKE PROTEIN"/>
    <property type="match status" value="1"/>
</dbReference>
<evidence type="ECO:0000313" key="3">
    <source>
        <dbReference type="EMBL" id="GAQ94689.1"/>
    </source>
</evidence>
<dbReference type="Proteomes" id="UP000054976">
    <property type="component" value="Unassembled WGS sequence"/>
</dbReference>
<keyword evidence="4" id="KW-1185">Reference proteome</keyword>
<evidence type="ECO:0000256" key="1">
    <source>
        <dbReference type="SAM" id="SignalP"/>
    </source>
</evidence>
<proteinExistence type="predicted"/>
<evidence type="ECO:0000313" key="4">
    <source>
        <dbReference type="Proteomes" id="UP000054976"/>
    </source>
</evidence>
<feature type="chain" id="PRO_5006865098" description="DUF4384 domain-containing protein" evidence="1">
    <location>
        <begin position="21"/>
        <end position="290"/>
    </location>
</feature>
<sequence length="290" mass="32702">MGRIFYLLLIILIFSSTAIASQSAITESEGYACMSEDRSKRQTEETALQDAKKKAVEQVSTYIQSETKVKDFELQHDLVNAYANAKVRIIESKGAWDNEPPRIGDCYRIKIKAEVVPDEEAMKRISQSKELDDPTAPLKVNVWTDKKEYRAGEKVKIYMKGNKPFYARVLYRQADGSLVQILPNPYRKDNYFQGGVVYEIPSGPDRFELEVTPPFGEESIIVYASTGMLGAVDVEPAGGVYKIRTNFDELGDKIRGVQIVEKGVQITGNGKSKASEFYETKLSIKTQRER</sequence>
<evidence type="ECO:0000259" key="2">
    <source>
        <dbReference type="Pfam" id="PF14326"/>
    </source>
</evidence>
<dbReference type="STRING" id="86166.TAGGR_1874"/>
<dbReference type="Pfam" id="PF14326">
    <property type="entry name" value="DUF4384"/>
    <property type="match status" value="1"/>
</dbReference>
<dbReference type="AlphaFoldDB" id="A0A0U9HUY5"/>
<feature type="domain" description="DUF4384" evidence="2">
    <location>
        <begin position="148"/>
        <end position="226"/>
    </location>
</feature>
<dbReference type="InterPro" id="IPR025493">
    <property type="entry name" value="DUF4384"/>
</dbReference>
<protein>
    <recommendedName>
        <fullName evidence="2">DUF4384 domain-containing protein</fullName>
    </recommendedName>
</protein>
<dbReference type="EMBL" id="BCNO01000001">
    <property type="protein sequence ID" value="GAQ94689.1"/>
    <property type="molecule type" value="Genomic_DNA"/>
</dbReference>
<reference evidence="4" key="1">
    <citation type="submission" date="2016-01" db="EMBL/GenBank/DDBJ databases">
        <title>Draft genome sequence of Thermodesulfovibrio aggregans strain TGE-P1.</title>
        <authorList>
            <person name="Sekiguchi Y."/>
            <person name="Ohashi A."/>
            <person name="Matsuura N."/>
            <person name="Tourlousse M.D."/>
        </authorList>
    </citation>
    <scope>NUCLEOTIDE SEQUENCE [LARGE SCALE GENOMIC DNA]</scope>
    <source>
        <strain evidence="4">TGE-P1</strain>
    </source>
</reference>
<gene>
    <name evidence="3" type="ORF">TAGGR_1874</name>
</gene>
<dbReference type="OrthoDB" id="6400921at2"/>
<name>A0A0U9HUY5_9BACT</name>
<feature type="signal peptide" evidence="1">
    <location>
        <begin position="1"/>
        <end position="20"/>
    </location>
</feature>